<dbReference type="SUPFAM" id="SSF48264">
    <property type="entry name" value="Cytochrome P450"/>
    <property type="match status" value="1"/>
</dbReference>
<accession>A0A4R4WU71</accession>
<evidence type="ECO:0000256" key="7">
    <source>
        <dbReference type="RuleBase" id="RU000461"/>
    </source>
</evidence>
<dbReference type="CDD" id="cd11030">
    <property type="entry name" value="CYP105-like"/>
    <property type="match status" value="1"/>
</dbReference>
<organism evidence="8 9">
    <name type="scientific">Nonomuraea diastatica</name>
    <dbReference type="NCBI Taxonomy" id="1848329"/>
    <lineage>
        <taxon>Bacteria</taxon>
        <taxon>Bacillati</taxon>
        <taxon>Actinomycetota</taxon>
        <taxon>Actinomycetes</taxon>
        <taxon>Streptosporangiales</taxon>
        <taxon>Streptosporangiaceae</taxon>
        <taxon>Nonomuraea</taxon>
    </lineage>
</organism>
<dbReference type="AlphaFoldDB" id="A0A4R4WU71"/>
<evidence type="ECO:0000256" key="4">
    <source>
        <dbReference type="ARBA" id="ARBA00023002"/>
    </source>
</evidence>
<evidence type="ECO:0000256" key="3">
    <source>
        <dbReference type="ARBA" id="ARBA00022723"/>
    </source>
</evidence>
<keyword evidence="4 7" id="KW-0560">Oxidoreductase</keyword>
<dbReference type="GO" id="GO:0020037">
    <property type="term" value="F:heme binding"/>
    <property type="evidence" value="ECO:0007669"/>
    <property type="project" value="InterPro"/>
</dbReference>
<dbReference type="InterPro" id="IPR001128">
    <property type="entry name" value="Cyt_P450"/>
</dbReference>
<dbReference type="RefSeq" id="WP_132509108.1">
    <property type="nucleotide sequence ID" value="NZ_SMKP01000037.1"/>
</dbReference>
<keyword evidence="6 7" id="KW-0503">Monooxygenase</keyword>
<dbReference type="Pfam" id="PF00067">
    <property type="entry name" value="p450"/>
    <property type="match status" value="1"/>
</dbReference>
<dbReference type="GO" id="GO:0016705">
    <property type="term" value="F:oxidoreductase activity, acting on paired donors, with incorporation or reduction of molecular oxygen"/>
    <property type="evidence" value="ECO:0007669"/>
    <property type="project" value="InterPro"/>
</dbReference>
<dbReference type="FunFam" id="1.10.630.10:FF:000018">
    <property type="entry name" value="Cytochrome P450 monooxygenase"/>
    <property type="match status" value="1"/>
</dbReference>
<keyword evidence="2 7" id="KW-0349">Heme</keyword>
<name>A0A4R4WU71_9ACTN</name>
<comment type="caution">
    <text evidence="8">The sequence shown here is derived from an EMBL/GenBank/DDBJ whole genome shotgun (WGS) entry which is preliminary data.</text>
</comment>
<dbReference type="InterPro" id="IPR002397">
    <property type="entry name" value="Cyt_P450_B"/>
</dbReference>
<dbReference type="GO" id="GO:0004497">
    <property type="term" value="F:monooxygenase activity"/>
    <property type="evidence" value="ECO:0007669"/>
    <property type="project" value="UniProtKB-KW"/>
</dbReference>
<evidence type="ECO:0000256" key="5">
    <source>
        <dbReference type="ARBA" id="ARBA00023004"/>
    </source>
</evidence>
<dbReference type="InterPro" id="IPR036396">
    <property type="entry name" value="Cyt_P450_sf"/>
</dbReference>
<gene>
    <name evidence="8" type="ORF">E1294_15535</name>
</gene>
<dbReference type="PANTHER" id="PTHR46696">
    <property type="entry name" value="P450, PUTATIVE (EUROFUNG)-RELATED"/>
    <property type="match status" value="1"/>
</dbReference>
<sequence length="407" mass="44929">MTKRVASELADLELPVERGCPFAPPAAYERLREQAPISKIRLTSGGEAWWVSRQDEARAVLADPRFSSDRRNDGYPLFNLDPATLQLQRSQPPVMLGMDGAEHAAARRPVVGEFTVKRLAALRPRIQDIVDHFIDDMLATGQHPIDLVQALSLPVPSLVICELLGVPYTDHDFFQSRTTMMVSLTSLEDRRRAFAELRAYFDDLVTRKESEPGDDLLGRQIARQRQEGALDHTGLVSLAFLLLTAGHETTANMISLGVLGLLTHPDQLALIKSEPGRTPGAVEELLRYFTITDTVTARVATEDVQIGGVSIRAGEGVIVSALSANRDPAAFKDPGELDIERGARHHLAFGFGPHQCLGQNLARMELQIVFDTLFRRIPTLRLAVPAEDLPFKNDAVVYGAHELPVTW</sequence>
<proteinExistence type="inferred from homology"/>
<evidence type="ECO:0000256" key="2">
    <source>
        <dbReference type="ARBA" id="ARBA00022617"/>
    </source>
</evidence>
<protein>
    <submittedName>
        <fullName evidence="8">Cytochrome P450</fullName>
    </submittedName>
</protein>
<dbReference type="GO" id="GO:0005506">
    <property type="term" value="F:iron ion binding"/>
    <property type="evidence" value="ECO:0007669"/>
    <property type="project" value="InterPro"/>
</dbReference>
<dbReference type="Proteomes" id="UP000294543">
    <property type="component" value="Unassembled WGS sequence"/>
</dbReference>
<dbReference type="InterPro" id="IPR017972">
    <property type="entry name" value="Cyt_P450_CS"/>
</dbReference>
<keyword evidence="9" id="KW-1185">Reference proteome</keyword>
<dbReference type="PRINTS" id="PR00385">
    <property type="entry name" value="P450"/>
</dbReference>
<dbReference type="PANTHER" id="PTHR46696:SF1">
    <property type="entry name" value="CYTOCHROME P450 YJIB-RELATED"/>
    <property type="match status" value="1"/>
</dbReference>
<dbReference type="OrthoDB" id="4133219at2"/>
<dbReference type="EMBL" id="SMKP01000037">
    <property type="protein sequence ID" value="TDD21253.1"/>
    <property type="molecule type" value="Genomic_DNA"/>
</dbReference>
<dbReference type="Gene3D" id="1.10.630.10">
    <property type="entry name" value="Cytochrome P450"/>
    <property type="match status" value="1"/>
</dbReference>
<evidence type="ECO:0000313" key="9">
    <source>
        <dbReference type="Proteomes" id="UP000294543"/>
    </source>
</evidence>
<keyword evidence="5 7" id="KW-0408">Iron</keyword>
<evidence type="ECO:0000256" key="6">
    <source>
        <dbReference type="ARBA" id="ARBA00023033"/>
    </source>
</evidence>
<reference evidence="8 9" key="1">
    <citation type="submission" date="2019-03" db="EMBL/GenBank/DDBJ databases">
        <title>Draft genome sequences of novel Actinobacteria.</title>
        <authorList>
            <person name="Sahin N."/>
            <person name="Ay H."/>
            <person name="Saygin H."/>
        </authorList>
    </citation>
    <scope>NUCLEOTIDE SEQUENCE [LARGE SCALE GENOMIC DNA]</scope>
    <source>
        <strain evidence="8 9">KC712</strain>
    </source>
</reference>
<evidence type="ECO:0000313" key="8">
    <source>
        <dbReference type="EMBL" id="TDD21253.1"/>
    </source>
</evidence>
<keyword evidence="3 7" id="KW-0479">Metal-binding</keyword>
<dbReference type="PROSITE" id="PS00086">
    <property type="entry name" value="CYTOCHROME_P450"/>
    <property type="match status" value="1"/>
</dbReference>
<evidence type="ECO:0000256" key="1">
    <source>
        <dbReference type="ARBA" id="ARBA00010617"/>
    </source>
</evidence>
<comment type="similarity">
    <text evidence="1 7">Belongs to the cytochrome P450 family.</text>
</comment>
<dbReference type="PRINTS" id="PR00359">
    <property type="entry name" value="BP450"/>
</dbReference>